<comment type="similarity">
    <text evidence="7">Belongs to the binding-protein-dependent transport system permease family.</text>
</comment>
<dbReference type="PANTHER" id="PTHR30193">
    <property type="entry name" value="ABC TRANSPORTER PERMEASE PROTEIN"/>
    <property type="match status" value="1"/>
</dbReference>
<proteinExistence type="inferred from homology"/>
<evidence type="ECO:0000256" key="3">
    <source>
        <dbReference type="ARBA" id="ARBA00022475"/>
    </source>
</evidence>
<evidence type="ECO:0000256" key="4">
    <source>
        <dbReference type="ARBA" id="ARBA00022692"/>
    </source>
</evidence>
<feature type="transmembrane region" description="Helical" evidence="7">
    <location>
        <begin position="185"/>
        <end position="208"/>
    </location>
</feature>
<keyword evidence="3" id="KW-1003">Cell membrane</keyword>
<dbReference type="CDD" id="cd06261">
    <property type="entry name" value="TM_PBP2"/>
    <property type="match status" value="1"/>
</dbReference>
<dbReference type="EMBL" id="VXPY01000013">
    <property type="protein sequence ID" value="MYD89125.1"/>
    <property type="molecule type" value="Genomic_DNA"/>
</dbReference>
<dbReference type="SUPFAM" id="SSF161098">
    <property type="entry name" value="MetI-like"/>
    <property type="match status" value="1"/>
</dbReference>
<feature type="transmembrane region" description="Helical" evidence="7">
    <location>
        <begin position="229"/>
        <end position="249"/>
    </location>
</feature>
<comment type="caution">
    <text evidence="9">The sequence shown here is derived from an EMBL/GenBank/DDBJ whole genome shotgun (WGS) entry which is preliminary data.</text>
</comment>
<evidence type="ECO:0000256" key="7">
    <source>
        <dbReference type="RuleBase" id="RU363032"/>
    </source>
</evidence>
<dbReference type="Pfam" id="PF00528">
    <property type="entry name" value="BPD_transp_1"/>
    <property type="match status" value="1"/>
</dbReference>
<keyword evidence="2 7" id="KW-0813">Transport</keyword>
<feature type="transmembrane region" description="Helical" evidence="7">
    <location>
        <begin position="123"/>
        <end position="147"/>
    </location>
</feature>
<evidence type="ECO:0000259" key="8">
    <source>
        <dbReference type="PROSITE" id="PS50928"/>
    </source>
</evidence>
<comment type="subcellular location">
    <subcellularLocation>
        <location evidence="1 7">Cell membrane</location>
        <topology evidence="1 7">Multi-pass membrane protein</topology>
    </subcellularLocation>
</comment>
<dbReference type="GO" id="GO:0005886">
    <property type="term" value="C:plasma membrane"/>
    <property type="evidence" value="ECO:0007669"/>
    <property type="project" value="UniProtKB-SubCell"/>
</dbReference>
<accession>A0A6B1DQP6</accession>
<feature type="transmembrane region" description="Helical" evidence="7">
    <location>
        <begin position="92"/>
        <end position="111"/>
    </location>
</feature>
<protein>
    <submittedName>
        <fullName evidence="9">Sugar ABC transporter permease</fullName>
    </submittedName>
</protein>
<dbReference type="InterPro" id="IPR035906">
    <property type="entry name" value="MetI-like_sf"/>
</dbReference>
<dbReference type="GO" id="GO:0055085">
    <property type="term" value="P:transmembrane transport"/>
    <property type="evidence" value="ECO:0007669"/>
    <property type="project" value="InterPro"/>
</dbReference>
<keyword evidence="6 7" id="KW-0472">Membrane</keyword>
<evidence type="ECO:0000256" key="2">
    <source>
        <dbReference type="ARBA" id="ARBA00022448"/>
    </source>
</evidence>
<name>A0A6B1DQP6_9CHLR</name>
<keyword evidence="4 7" id="KW-0812">Transmembrane</keyword>
<feature type="domain" description="ABC transmembrane type-1" evidence="8">
    <location>
        <begin position="88"/>
        <end position="304"/>
    </location>
</feature>
<sequence length="313" mass="34797">MATADLSAPSGFRRRFSIAHWGIAGREALAGYLFTAPALIGLLSFTALPIVASLVLIFLNYDLLTPPTWASGSNISRLFDDARMLIIYRNTVQLVVGATFLNNVLGLLLAVGLNRSMPWILRYILRTSIFFPVLTTTASLAVVWRFLLTQDRGVVNFLLGQIGLDPVPWLSSSRWALISATIYDVWKSCGFLMVIYLAGLQGIPLVYYEAARIDGAGRFQQFRNVTLPLISPTAFFAVVISLIGAFQIFDNVWVLTSGGPGDASRTITMYIYEKAFRGFEMGYASAVSFTLFMVLICLTLGQFWVARRWVHYE</sequence>
<keyword evidence="5 7" id="KW-1133">Transmembrane helix</keyword>
<dbReference type="AlphaFoldDB" id="A0A6B1DQP6"/>
<dbReference type="Gene3D" id="1.10.3720.10">
    <property type="entry name" value="MetI-like"/>
    <property type="match status" value="1"/>
</dbReference>
<evidence type="ECO:0000256" key="6">
    <source>
        <dbReference type="ARBA" id="ARBA00023136"/>
    </source>
</evidence>
<evidence type="ECO:0000313" key="9">
    <source>
        <dbReference type="EMBL" id="MYD89125.1"/>
    </source>
</evidence>
<evidence type="ECO:0000256" key="1">
    <source>
        <dbReference type="ARBA" id="ARBA00004651"/>
    </source>
</evidence>
<dbReference type="PANTHER" id="PTHR30193:SF41">
    <property type="entry name" value="DIACETYLCHITOBIOSE UPTAKE SYSTEM PERMEASE PROTEIN NGCF"/>
    <property type="match status" value="1"/>
</dbReference>
<evidence type="ECO:0000256" key="5">
    <source>
        <dbReference type="ARBA" id="ARBA00022989"/>
    </source>
</evidence>
<feature type="transmembrane region" description="Helical" evidence="7">
    <location>
        <begin position="283"/>
        <end position="305"/>
    </location>
</feature>
<dbReference type="InterPro" id="IPR051393">
    <property type="entry name" value="ABC_transporter_permease"/>
</dbReference>
<reference evidence="9" key="1">
    <citation type="submission" date="2019-09" db="EMBL/GenBank/DDBJ databases">
        <title>Characterisation of the sponge microbiome using genome-centric metagenomics.</title>
        <authorList>
            <person name="Engelberts J.P."/>
            <person name="Robbins S.J."/>
            <person name="De Goeij J.M."/>
            <person name="Aranda M."/>
            <person name="Bell S.C."/>
            <person name="Webster N.S."/>
        </authorList>
    </citation>
    <scope>NUCLEOTIDE SEQUENCE</scope>
    <source>
        <strain evidence="9">SB0662_bin_9</strain>
    </source>
</reference>
<dbReference type="InterPro" id="IPR000515">
    <property type="entry name" value="MetI-like"/>
</dbReference>
<dbReference type="PROSITE" id="PS50928">
    <property type="entry name" value="ABC_TM1"/>
    <property type="match status" value="1"/>
</dbReference>
<organism evidence="9">
    <name type="scientific">Caldilineaceae bacterium SB0662_bin_9</name>
    <dbReference type="NCBI Taxonomy" id="2605258"/>
    <lineage>
        <taxon>Bacteria</taxon>
        <taxon>Bacillati</taxon>
        <taxon>Chloroflexota</taxon>
        <taxon>Caldilineae</taxon>
        <taxon>Caldilineales</taxon>
        <taxon>Caldilineaceae</taxon>
    </lineage>
</organism>
<feature type="transmembrane region" description="Helical" evidence="7">
    <location>
        <begin position="32"/>
        <end position="59"/>
    </location>
</feature>
<gene>
    <name evidence="9" type="ORF">F4Y08_02130</name>
</gene>